<evidence type="ECO:0008006" key="4">
    <source>
        <dbReference type="Google" id="ProtNLM"/>
    </source>
</evidence>
<dbReference type="Proteomes" id="UP000004926">
    <property type="component" value="Chromosome"/>
</dbReference>
<protein>
    <recommendedName>
        <fullName evidence="4">PE domain-containing protein</fullName>
    </recommendedName>
</protein>
<evidence type="ECO:0000313" key="3">
    <source>
        <dbReference type="Proteomes" id="UP000004926"/>
    </source>
</evidence>
<feature type="region of interest" description="Disordered" evidence="1">
    <location>
        <begin position="1"/>
        <end position="45"/>
    </location>
</feature>
<accession>H5X569</accession>
<proteinExistence type="predicted"/>
<gene>
    <name evidence="2" type="ORF">SacmaDRAFT_0579</name>
</gene>
<organism evidence="2 3">
    <name type="scientific">Saccharomonospora marina XMU15</name>
    <dbReference type="NCBI Taxonomy" id="882083"/>
    <lineage>
        <taxon>Bacteria</taxon>
        <taxon>Bacillati</taxon>
        <taxon>Actinomycetota</taxon>
        <taxon>Actinomycetes</taxon>
        <taxon>Pseudonocardiales</taxon>
        <taxon>Pseudonocardiaceae</taxon>
        <taxon>Saccharomonospora</taxon>
    </lineage>
</organism>
<evidence type="ECO:0000313" key="2">
    <source>
        <dbReference type="EMBL" id="EHR48880.1"/>
    </source>
</evidence>
<dbReference type="EMBL" id="CM001439">
    <property type="protein sequence ID" value="EHR48880.1"/>
    <property type="molecule type" value="Genomic_DNA"/>
</dbReference>
<dbReference type="STRING" id="882083.SacmaDRAFT_0579"/>
<dbReference type="AlphaFoldDB" id="H5X569"/>
<sequence length="150" mass="16371">MVNDNRGSSEPYRAVYVPPPRQAHAEPSDHASSQPAANAPGSESCGGYAFSAEQLQRIQVQWDDLADSYSWALGQAAALADVDNGPGNEYASQNNAELIKSFGEKLLAALQERQRHCHRMARLLGETLGSYSMAERDAVERVTFKGGRFE</sequence>
<keyword evidence="3" id="KW-1185">Reference proteome</keyword>
<name>H5X569_9PSEU</name>
<dbReference type="HOGENOM" id="CLU_127675_0_0_11"/>
<reference evidence="2 3" key="1">
    <citation type="journal article" date="2012" name="Stand. Genomic Sci.">
        <title>Genome sequence of the ocean sediment bacterium Saccharomonospora marina type strain (XMU15(T)).</title>
        <authorList>
            <person name="Klenk H.P."/>
            <person name="Lu M."/>
            <person name="Lucas S."/>
            <person name="Lapidus A."/>
            <person name="Copeland A."/>
            <person name="Pitluck S."/>
            <person name="Goodwin L.A."/>
            <person name="Han C."/>
            <person name="Tapia R."/>
            <person name="Brambilla E.M."/>
            <person name="Potter G."/>
            <person name="Land M."/>
            <person name="Ivanova N."/>
            <person name="Rohde M."/>
            <person name="Goker M."/>
            <person name="Detter J.C."/>
            <person name="Li W.J."/>
            <person name="Kyrpides N.C."/>
            <person name="Woyke T."/>
        </authorList>
    </citation>
    <scope>NUCLEOTIDE SEQUENCE [LARGE SCALE GENOMIC DNA]</scope>
    <source>
        <strain evidence="2 3">XMU15</strain>
    </source>
</reference>
<evidence type="ECO:0000256" key="1">
    <source>
        <dbReference type="SAM" id="MobiDB-lite"/>
    </source>
</evidence>